<evidence type="ECO:0000259" key="16">
    <source>
        <dbReference type="Pfam" id="PF18267"/>
    </source>
</evidence>
<evidence type="ECO:0000313" key="18">
    <source>
        <dbReference type="Proteomes" id="UP000183585"/>
    </source>
</evidence>
<dbReference type="PRINTS" id="PR00411">
    <property type="entry name" value="PNDRDTASEI"/>
</dbReference>
<keyword evidence="8" id="KW-0479">Metal-binding</keyword>
<comment type="similarity">
    <text evidence="5">Belongs to the nitrite and sulfite reductase 4Fe-4S domain family.</text>
</comment>
<keyword evidence="6" id="KW-0349">Heme</keyword>
<evidence type="ECO:0000256" key="5">
    <source>
        <dbReference type="ARBA" id="ARBA00010429"/>
    </source>
</evidence>
<evidence type="ECO:0000259" key="15">
    <source>
        <dbReference type="Pfam" id="PF07992"/>
    </source>
</evidence>
<dbReference type="Gene3D" id="3.30.390.30">
    <property type="match status" value="1"/>
</dbReference>
<name>A0A1C4UHX0_9ACTN</name>
<keyword evidence="11" id="KW-0408">Iron</keyword>
<evidence type="ECO:0000256" key="2">
    <source>
        <dbReference type="ARBA" id="ARBA00001966"/>
    </source>
</evidence>
<keyword evidence="18" id="KW-1185">Reference proteome</keyword>
<protein>
    <submittedName>
        <fullName evidence="17">Assimilatory nitrate reductase (NADH) beta subunit</fullName>
    </submittedName>
</protein>
<proteinExistence type="inferred from homology"/>
<evidence type="ECO:0000256" key="12">
    <source>
        <dbReference type="ARBA" id="ARBA00023014"/>
    </source>
</evidence>
<dbReference type="PRINTS" id="PR00368">
    <property type="entry name" value="FADPNR"/>
</dbReference>
<comment type="cofactor">
    <cofactor evidence="3">
        <name>FAD</name>
        <dbReference type="ChEBI" id="CHEBI:57692"/>
    </cofactor>
</comment>
<dbReference type="AlphaFoldDB" id="A0A1C4UHX0"/>
<accession>A0A1C4UHX0</accession>
<evidence type="ECO:0000256" key="7">
    <source>
        <dbReference type="ARBA" id="ARBA00022630"/>
    </source>
</evidence>
<evidence type="ECO:0000256" key="1">
    <source>
        <dbReference type="ARBA" id="ARBA00001929"/>
    </source>
</evidence>
<keyword evidence="7" id="KW-0285">Flavoprotein</keyword>
<organism evidence="17 18">
    <name type="scientific">Micromonospora carbonacea</name>
    <dbReference type="NCBI Taxonomy" id="47853"/>
    <lineage>
        <taxon>Bacteria</taxon>
        <taxon>Bacillati</taxon>
        <taxon>Actinomycetota</taxon>
        <taxon>Actinomycetes</taxon>
        <taxon>Micromonosporales</taxon>
        <taxon>Micromonosporaceae</taxon>
        <taxon>Micromonospora</taxon>
    </lineage>
</organism>
<gene>
    <name evidence="17" type="ORF">GA0070563_101520</name>
</gene>
<keyword evidence="9" id="KW-0274">FAD</keyword>
<keyword evidence="10" id="KW-0560">Oxidoreductase</keyword>
<evidence type="ECO:0000256" key="6">
    <source>
        <dbReference type="ARBA" id="ARBA00022617"/>
    </source>
</evidence>
<dbReference type="Gene3D" id="3.50.50.60">
    <property type="entry name" value="FAD/NAD(P)-binding domain"/>
    <property type="match status" value="2"/>
</dbReference>
<comment type="cofactor">
    <cofactor evidence="1">
        <name>siroheme</name>
        <dbReference type="ChEBI" id="CHEBI:60052"/>
    </cofactor>
</comment>
<dbReference type="InterPro" id="IPR023753">
    <property type="entry name" value="FAD/NAD-binding_dom"/>
</dbReference>
<dbReference type="GO" id="GO:0016491">
    <property type="term" value="F:oxidoreductase activity"/>
    <property type="evidence" value="ECO:0007669"/>
    <property type="project" value="UniProtKB-KW"/>
</dbReference>
<evidence type="ECO:0000256" key="10">
    <source>
        <dbReference type="ARBA" id="ARBA00023002"/>
    </source>
</evidence>
<dbReference type="PANTHER" id="PTHR43809">
    <property type="entry name" value="NITRITE REDUCTASE (NADH) LARGE SUBUNIT"/>
    <property type="match status" value="1"/>
</dbReference>
<dbReference type="GO" id="GO:0051536">
    <property type="term" value="F:iron-sulfur cluster binding"/>
    <property type="evidence" value="ECO:0007669"/>
    <property type="project" value="UniProtKB-KW"/>
</dbReference>
<dbReference type="InterPro" id="IPR052034">
    <property type="entry name" value="NasD-like"/>
</dbReference>
<dbReference type="InterPro" id="IPR007419">
    <property type="entry name" value="BFD-like_2Fe2S-bd_dom"/>
</dbReference>
<feature type="domain" description="BFD-like [2Fe-2S]-binding" evidence="14">
    <location>
        <begin position="425"/>
        <end position="471"/>
    </location>
</feature>
<dbReference type="Pfam" id="PF18267">
    <property type="entry name" value="Rubredoxin_C"/>
    <property type="match status" value="1"/>
</dbReference>
<dbReference type="InterPro" id="IPR041575">
    <property type="entry name" value="Rubredoxin_C"/>
</dbReference>
<evidence type="ECO:0000256" key="13">
    <source>
        <dbReference type="SAM" id="MobiDB-lite"/>
    </source>
</evidence>
<dbReference type="Proteomes" id="UP000183585">
    <property type="component" value="Unassembled WGS sequence"/>
</dbReference>
<evidence type="ECO:0000256" key="9">
    <source>
        <dbReference type="ARBA" id="ARBA00022827"/>
    </source>
</evidence>
<reference evidence="18" key="1">
    <citation type="submission" date="2016-06" db="EMBL/GenBank/DDBJ databases">
        <authorList>
            <person name="Varghese N."/>
            <person name="Submissions Spin"/>
        </authorList>
    </citation>
    <scope>NUCLEOTIDE SEQUENCE [LARGE SCALE GENOMIC DNA]</scope>
    <source>
        <strain evidence="18">DSM 43168</strain>
    </source>
</reference>
<comment type="pathway">
    <text evidence="4">Nitrogen metabolism; nitrate reduction (assimilation).</text>
</comment>
<evidence type="ECO:0000259" key="14">
    <source>
        <dbReference type="Pfam" id="PF04324"/>
    </source>
</evidence>
<evidence type="ECO:0000256" key="11">
    <source>
        <dbReference type="ARBA" id="ARBA00023004"/>
    </source>
</evidence>
<dbReference type="Gene3D" id="1.10.10.1100">
    <property type="entry name" value="BFD-like [2Fe-2S]-binding domain"/>
    <property type="match status" value="1"/>
</dbReference>
<dbReference type="RefSeq" id="WP_074472552.1">
    <property type="nucleotide sequence ID" value="NZ_FMCT01000001.1"/>
</dbReference>
<feature type="region of interest" description="Disordered" evidence="13">
    <location>
        <begin position="478"/>
        <end position="508"/>
    </location>
</feature>
<keyword evidence="12" id="KW-0411">Iron-sulfur</keyword>
<feature type="compositionally biased region" description="Basic and acidic residues" evidence="13">
    <location>
        <begin position="496"/>
        <end position="508"/>
    </location>
</feature>
<dbReference type="InterPro" id="IPR041854">
    <property type="entry name" value="BFD-like_2Fe2S-bd_dom_sf"/>
</dbReference>
<dbReference type="InterPro" id="IPR016156">
    <property type="entry name" value="FAD/NAD-linked_Rdtase_dimer_sf"/>
</dbReference>
<dbReference type="Pfam" id="PF04324">
    <property type="entry name" value="Fer2_BFD"/>
    <property type="match status" value="1"/>
</dbReference>
<evidence type="ECO:0000256" key="3">
    <source>
        <dbReference type="ARBA" id="ARBA00001974"/>
    </source>
</evidence>
<dbReference type="EMBL" id="FMCT01000001">
    <property type="protein sequence ID" value="SCE71252.1"/>
    <property type="molecule type" value="Genomic_DNA"/>
</dbReference>
<feature type="domain" description="NADH-rubredoxin oxidoreductase C-terminal" evidence="16">
    <location>
        <begin position="316"/>
        <end position="376"/>
    </location>
</feature>
<sequence length="508" mass="51424">MIAVVIVGYGMAGARLAAELHARPGDRKVTVLGAEPHRAYNRIMLSTLLAGKVDEPDVELTEAAGHGVDVRTGVAVTAIDRAAREVRTGDGERVGYDHLVLATGSRAVVPPLPGLDPAALPDRVAVFRTLDDCRRILALARGARRALVLGGGLLGLEAARGLAARGLDVTVVHPNGHLMERQLDATAGAVLAGTLAGLGVRARLGASATGLAADADGVRLDLSDGSSLAADLLVLSCGVRPDTALAAAAGLAVQRGVVVDDRLRTSDPRVSAIGDCAQHDGTPSGLVAPAWAQARVVAQLLSGADAHAAYRARPAVTRLKAAGIDLAAMGDTAAGGDRAGDGPVEELTFADPARGTYARLRIRDERLTGAILLGDNPAVGTVVQLFDRGAPVPSDRRALLLGRALGGAPAAPAASPGLMPDAATVCQCNDVSKGALVACWRAGARTVAAMSAATRAGTGCGGCRDALAGIVGWLAEVDPAADEPAGPPATDPADDDSPRARHDRVEVA</sequence>
<dbReference type="SUPFAM" id="SSF51905">
    <property type="entry name" value="FAD/NAD(P)-binding domain"/>
    <property type="match status" value="2"/>
</dbReference>
<dbReference type="InterPro" id="IPR036188">
    <property type="entry name" value="FAD/NAD-bd_sf"/>
</dbReference>
<evidence type="ECO:0000256" key="8">
    <source>
        <dbReference type="ARBA" id="ARBA00022723"/>
    </source>
</evidence>
<comment type="cofactor">
    <cofactor evidence="2">
        <name>[4Fe-4S] cluster</name>
        <dbReference type="ChEBI" id="CHEBI:49883"/>
    </cofactor>
</comment>
<evidence type="ECO:0000313" key="17">
    <source>
        <dbReference type="EMBL" id="SCE71252.1"/>
    </source>
</evidence>
<dbReference type="PANTHER" id="PTHR43809:SF1">
    <property type="entry name" value="NITRITE REDUCTASE (NADH) LARGE SUBUNIT"/>
    <property type="match status" value="1"/>
</dbReference>
<dbReference type="Pfam" id="PF07992">
    <property type="entry name" value="Pyr_redox_2"/>
    <property type="match status" value="1"/>
</dbReference>
<evidence type="ECO:0000256" key="4">
    <source>
        <dbReference type="ARBA" id="ARBA00005096"/>
    </source>
</evidence>
<dbReference type="GO" id="GO:0046872">
    <property type="term" value="F:metal ion binding"/>
    <property type="evidence" value="ECO:0007669"/>
    <property type="project" value="UniProtKB-KW"/>
</dbReference>
<feature type="domain" description="FAD/NAD(P)-binding" evidence="15">
    <location>
        <begin position="4"/>
        <end position="281"/>
    </location>
</feature>